<dbReference type="GO" id="GO:1990904">
    <property type="term" value="C:ribonucleoprotein complex"/>
    <property type="evidence" value="ECO:0007669"/>
    <property type="project" value="UniProtKB-KW"/>
</dbReference>
<dbReference type="NCBIfam" id="NF000955">
    <property type="entry name" value="PRK00099.1-1"/>
    <property type="match status" value="1"/>
</dbReference>
<dbReference type="GO" id="GO:0070180">
    <property type="term" value="F:large ribosomal subunit rRNA binding"/>
    <property type="evidence" value="ECO:0007669"/>
    <property type="project" value="UniProtKB-UniRule"/>
</dbReference>
<protein>
    <recommendedName>
        <fullName evidence="5 6">Large ribosomal subunit protein uL10</fullName>
    </recommendedName>
</protein>
<dbReference type="Pfam" id="PF00466">
    <property type="entry name" value="Ribosomal_L10"/>
    <property type="match status" value="1"/>
</dbReference>
<dbReference type="Proteomes" id="UP001152599">
    <property type="component" value="Unassembled WGS sequence"/>
</dbReference>
<evidence type="ECO:0000256" key="5">
    <source>
        <dbReference type="ARBA" id="ARBA00035202"/>
    </source>
</evidence>
<dbReference type="SUPFAM" id="SSF160369">
    <property type="entry name" value="Ribosomal protein L10-like"/>
    <property type="match status" value="1"/>
</dbReference>
<dbReference type="PANTHER" id="PTHR11560">
    <property type="entry name" value="39S RIBOSOMAL PROTEIN L10, MITOCHONDRIAL"/>
    <property type="match status" value="1"/>
</dbReference>
<dbReference type="GO" id="GO:0005840">
    <property type="term" value="C:ribosome"/>
    <property type="evidence" value="ECO:0007669"/>
    <property type="project" value="UniProtKB-KW"/>
</dbReference>
<reference evidence="7" key="1">
    <citation type="submission" date="2022-07" db="EMBL/GenBank/DDBJ databases">
        <title>Description and genome-wide analysis of Profundicola chukchiensis gen. nov., sp. nov., marine bacteria isolated from bottom sediments of the Chukchi Sea.</title>
        <authorList>
            <person name="Romanenko L."/>
            <person name="Otstavnykh N."/>
            <person name="Kurilenko V."/>
            <person name="Eremeev V."/>
            <person name="Velansky P."/>
            <person name="Mikhailov V."/>
            <person name="Isaeva M."/>
        </authorList>
    </citation>
    <scope>NUCLEOTIDE SEQUENCE</scope>
    <source>
        <strain evidence="7">KMM 9713</strain>
    </source>
</reference>
<dbReference type="InterPro" id="IPR022973">
    <property type="entry name" value="Ribosomal_uL10_bac"/>
</dbReference>
<keyword evidence="6" id="KW-0694">RNA-binding</keyword>
<dbReference type="InterPro" id="IPR001790">
    <property type="entry name" value="Ribosomal_uL10"/>
</dbReference>
<proteinExistence type="inferred from homology"/>
<dbReference type="GO" id="GO:0006412">
    <property type="term" value="P:translation"/>
    <property type="evidence" value="ECO:0007669"/>
    <property type="project" value="UniProtKB-UniRule"/>
</dbReference>
<evidence type="ECO:0000313" key="7">
    <source>
        <dbReference type="EMBL" id="MDG4946912.1"/>
    </source>
</evidence>
<dbReference type="RefSeq" id="WP_304421211.1">
    <property type="nucleotide sequence ID" value="NZ_JANCMU010000008.1"/>
</dbReference>
<dbReference type="InterPro" id="IPR043141">
    <property type="entry name" value="Ribosomal_uL10-like_sf"/>
</dbReference>
<keyword evidence="8" id="KW-1185">Reference proteome</keyword>
<dbReference type="AlphaFoldDB" id="A0A9X4N021"/>
<comment type="caution">
    <text evidence="7">The sequence shown here is derived from an EMBL/GenBank/DDBJ whole genome shotgun (WGS) entry which is preliminary data.</text>
</comment>
<evidence type="ECO:0000256" key="4">
    <source>
        <dbReference type="ARBA" id="ARBA00023274"/>
    </source>
</evidence>
<comment type="subunit">
    <text evidence="6">Part of the ribosomal stalk of the 50S ribosomal subunit. The N-terminus interacts with L11 and the large rRNA to form the base of the stalk. The C-terminus forms an elongated spine to which L12 dimers bind in a sequential fashion forming a multimeric L10(L12)X complex.</text>
</comment>
<evidence type="ECO:0000313" key="8">
    <source>
        <dbReference type="Proteomes" id="UP001152599"/>
    </source>
</evidence>
<dbReference type="InterPro" id="IPR047865">
    <property type="entry name" value="Ribosomal_uL10_bac_type"/>
</dbReference>
<sequence>MNRAEKAQMIEDLQEVLNNTDTVYLTDIAGLDATETSNLRKACFKSDVQLRVVKNTLLKKAMERVEGKEYDEMFESLKGNTALMIADKANAPAKVIENFRKKSQKPILKAAWIDTAVYVGDERLSELAALKSKEELVGDIIGLLQSPIKTVVSQLQTGGQTIAGLVKTLSERPE</sequence>
<accession>A0A9X4N021</accession>
<keyword evidence="6" id="KW-0699">rRNA-binding</keyword>
<name>A0A9X4N021_9FLAO</name>
<evidence type="ECO:0000256" key="6">
    <source>
        <dbReference type="HAMAP-Rule" id="MF_00362"/>
    </source>
</evidence>
<comment type="similarity">
    <text evidence="2 6">Belongs to the universal ribosomal protein uL10 family.</text>
</comment>
<comment type="function">
    <text evidence="1 6">Forms part of the ribosomal stalk, playing a central role in the interaction of the ribosome with GTP-bound translation factors.</text>
</comment>
<dbReference type="Gene3D" id="3.30.70.1730">
    <property type="match status" value="1"/>
</dbReference>
<evidence type="ECO:0000256" key="3">
    <source>
        <dbReference type="ARBA" id="ARBA00022980"/>
    </source>
</evidence>
<dbReference type="EMBL" id="JANCMU010000008">
    <property type="protein sequence ID" value="MDG4946912.1"/>
    <property type="molecule type" value="Genomic_DNA"/>
</dbReference>
<gene>
    <name evidence="6 7" type="primary">rplJ</name>
    <name evidence="7" type="ORF">NMK71_10855</name>
</gene>
<evidence type="ECO:0000256" key="2">
    <source>
        <dbReference type="ARBA" id="ARBA00008889"/>
    </source>
</evidence>
<dbReference type="CDD" id="cd05797">
    <property type="entry name" value="Ribosomal_L10"/>
    <property type="match status" value="1"/>
</dbReference>
<keyword evidence="3 6" id="KW-0689">Ribosomal protein</keyword>
<evidence type="ECO:0000256" key="1">
    <source>
        <dbReference type="ARBA" id="ARBA00002633"/>
    </source>
</evidence>
<organism evidence="7 8">
    <name type="scientific">Profundicola chukchiensis</name>
    <dbReference type="NCBI Taxonomy" id="2961959"/>
    <lineage>
        <taxon>Bacteria</taxon>
        <taxon>Pseudomonadati</taxon>
        <taxon>Bacteroidota</taxon>
        <taxon>Flavobacteriia</taxon>
        <taxon>Flavobacteriales</taxon>
        <taxon>Weeksellaceae</taxon>
        <taxon>Profundicola</taxon>
    </lineage>
</organism>
<dbReference type="HAMAP" id="MF_00362">
    <property type="entry name" value="Ribosomal_uL10"/>
    <property type="match status" value="1"/>
</dbReference>
<keyword evidence="4 6" id="KW-0687">Ribonucleoprotein</keyword>